<dbReference type="NCBIfam" id="TIGR00413">
    <property type="entry name" value="rlpA"/>
    <property type="match status" value="1"/>
</dbReference>
<evidence type="ECO:0000313" key="8">
    <source>
        <dbReference type="EMBL" id="CAH1000294.1"/>
    </source>
</evidence>
<dbReference type="CDD" id="cd22268">
    <property type="entry name" value="DPBB_RlpA-like"/>
    <property type="match status" value="1"/>
</dbReference>
<dbReference type="Pfam" id="PF03330">
    <property type="entry name" value="DPBB_1"/>
    <property type="match status" value="1"/>
</dbReference>
<evidence type="ECO:0000256" key="1">
    <source>
        <dbReference type="ARBA" id="ARBA00022729"/>
    </source>
</evidence>
<evidence type="ECO:0000256" key="6">
    <source>
        <dbReference type="SAM" id="MobiDB-lite"/>
    </source>
</evidence>
<dbReference type="HAMAP" id="MF_02071">
    <property type="entry name" value="RlpA"/>
    <property type="match status" value="1"/>
</dbReference>
<evidence type="ECO:0000256" key="5">
    <source>
        <dbReference type="RuleBase" id="RU003495"/>
    </source>
</evidence>
<evidence type="ECO:0000259" key="7">
    <source>
        <dbReference type="PROSITE" id="PS51724"/>
    </source>
</evidence>
<dbReference type="Gene3D" id="2.40.40.10">
    <property type="entry name" value="RlpA-like domain"/>
    <property type="match status" value="1"/>
</dbReference>
<dbReference type="PANTHER" id="PTHR34183:SF8">
    <property type="entry name" value="ENDOLYTIC PEPTIDOGLYCAN TRANSGLYCOSYLASE RLPA-RELATED"/>
    <property type="match status" value="1"/>
</dbReference>
<dbReference type="InterPro" id="IPR034718">
    <property type="entry name" value="RlpA"/>
</dbReference>
<proteinExistence type="inferred from homology"/>
<dbReference type="InterPro" id="IPR036680">
    <property type="entry name" value="SPOR-like_sf"/>
</dbReference>
<name>A0ABM9AZL9_9BACT</name>
<keyword evidence="1" id="KW-0732">Signal</keyword>
<dbReference type="PRINTS" id="PR01217">
    <property type="entry name" value="PRICHEXTENSN"/>
</dbReference>
<dbReference type="GO" id="GO:0016829">
    <property type="term" value="F:lyase activity"/>
    <property type="evidence" value="ECO:0007669"/>
    <property type="project" value="UniProtKB-KW"/>
</dbReference>
<organism evidence="8 9">
    <name type="scientific">Neolewinella maritima</name>
    <dbReference type="NCBI Taxonomy" id="1383882"/>
    <lineage>
        <taxon>Bacteria</taxon>
        <taxon>Pseudomonadati</taxon>
        <taxon>Bacteroidota</taxon>
        <taxon>Saprospiria</taxon>
        <taxon>Saprospirales</taxon>
        <taxon>Lewinellaceae</taxon>
        <taxon>Neolewinella</taxon>
    </lineage>
</organism>
<gene>
    <name evidence="8" type="primary">rlpA_2</name>
    <name evidence="4" type="synonym">rlpA</name>
    <name evidence="8" type="ORF">LEM8419_01445</name>
</gene>
<reference evidence="8" key="1">
    <citation type="submission" date="2021-12" db="EMBL/GenBank/DDBJ databases">
        <authorList>
            <person name="Rodrigo-Torres L."/>
            <person name="Arahal R. D."/>
            <person name="Lucena T."/>
        </authorList>
    </citation>
    <scope>NUCLEOTIDE SEQUENCE</scope>
    <source>
        <strain evidence="8">CECT 8419</strain>
    </source>
</reference>
<dbReference type="SUPFAM" id="SSF50685">
    <property type="entry name" value="Barwin-like endoglucanases"/>
    <property type="match status" value="1"/>
</dbReference>
<keyword evidence="2 4" id="KW-0456">Lyase</keyword>
<evidence type="ECO:0000313" key="9">
    <source>
        <dbReference type="Proteomes" id="UP000837803"/>
    </source>
</evidence>
<feature type="compositionally biased region" description="Low complexity" evidence="6">
    <location>
        <begin position="153"/>
        <end position="163"/>
    </location>
</feature>
<comment type="similarity">
    <text evidence="4 5">Belongs to the RlpA family.</text>
</comment>
<dbReference type="Proteomes" id="UP000837803">
    <property type="component" value="Unassembled WGS sequence"/>
</dbReference>
<dbReference type="PANTHER" id="PTHR34183">
    <property type="entry name" value="ENDOLYTIC PEPTIDOGLYCAN TRANSGLYCOSYLASE RLPA"/>
    <property type="match status" value="1"/>
</dbReference>
<evidence type="ECO:0000256" key="4">
    <source>
        <dbReference type="HAMAP-Rule" id="MF_02071"/>
    </source>
</evidence>
<feature type="domain" description="SPOR" evidence="7">
    <location>
        <begin position="226"/>
        <end position="306"/>
    </location>
</feature>
<keyword evidence="3 4" id="KW-0961">Cell wall biogenesis/degradation</keyword>
<evidence type="ECO:0000256" key="3">
    <source>
        <dbReference type="ARBA" id="ARBA00023316"/>
    </source>
</evidence>
<comment type="caution">
    <text evidence="8">The sequence shown here is derived from an EMBL/GenBank/DDBJ whole genome shotgun (WGS) entry which is preliminary data.</text>
</comment>
<dbReference type="Pfam" id="PF05036">
    <property type="entry name" value="SPOR"/>
    <property type="match status" value="1"/>
</dbReference>
<comment type="function">
    <text evidence="4">Lytic transglycosylase with a strong preference for naked glycan strands that lack stem peptides.</text>
</comment>
<dbReference type="PROSITE" id="PS51724">
    <property type="entry name" value="SPOR"/>
    <property type="match status" value="1"/>
</dbReference>
<accession>A0ABM9AZL9</accession>
<dbReference type="Gene3D" id="3.30.70.1070">
    <property type="entry name" value="Sporulation related repeat"/>
    <property type="match status" value="1"/>
</dbReference>
<dbReference type="EC" id="4.2.2.-" evidence="4"/>
<dbReference type="EMBL" id="CAKLPZ010000001">
    <property type="protein sequence ID" value="CAH1000294.1"/>
    <property type="molecule type" value="Genomic_DNA"/>
</dbReference>
<feature type="region of interest" description="Disordered" evidence="6">
    <location>
        <begin position="131"/>
        <end position="212"/>
    </location>
</feature>
<dbReference type="InterPro" id="IPR007730">
    <property type="entry name" value="SPOR-like_dom"/>
</dbReference>
<keyword evidence="9" id="KW-1185">Reference proteome</keyword>
<dbReference type="InterPro" id="IPR009009">
    <property type="entry name" value="RlpA-like_DPBB"/>
</dbReference>
<feature type="compositionally biased region" description="Pro residues" evidence="6">
    <location>
        <begin position="179"/>
        <end position="197"/>
    </location>
</feature>
<feature type="compositionally biased region" description="Pro residues" evidence="6">
    <location>
        <begin position="140"/>
        <end position="152"/>
    </location>
</feature>
<protein>
    <recommendedName>
        <fullName evidence="4">Probable endolytic peptidoglycan transglycosylase RlpA</fullName>
        <ecNumber evidence="4">4.2.2.-</ecNumber>
    </recommendedName>
</protein>
<sequence>MFPTNTLQQGMKRYLFLTVFTALTGLLSAQLLGDKQSGLASYYSTEYDGAETAYGAVYDKTELVAAHKTYPYNSTVRVRNEENGRSVVVRIIDKGPFIRGRIVELSERAAQELGMLGERTVPVELTLLSTPDQRPASSSEPPPQVQIRPAPPRAVSSPPAIAAPAPPAYDPAPRADTPTPSPPPAREETSPPPPTPPKQTATPTAKPIRKPAATFGAGTYSISLDKPTAGGYGVQVGSFSTLESALDKVVELQGRYFDDVLLVKLSQGPTASYKVALGPFSDQDSAQHYARDLKQRYGISGFTITLDRRP</sequence>
<evidence type="ECO:0000256" key="2">
    <source>
        <dbReference type="ARBA" id="ARBA00023239"/>
    </source>
</evidence>
<dbReference type="InterPro" id="IPR012997">
    <property type="entry name" value="RplA"/>
</dbReference>
<dbReference type="InterPro" id="IPR036908">
    <property type="entry name" value="RlpA-like_sf"/>
</dbReference>
<dbReference type="SUPFAM" id="SSF110997">
    <property type="entry name" value="Sporulation related repeat"/>
    <property type="match status" value="1"/>
</dbReference>